<dbReference type="Pfam" id="PF18862">
    <property type="entry name" value="ApeA_NTD1"/>
    <property type="match status" value="1"/>
</dbReference>
<evidence type="ECO:0000313" key="3">
    <source>
        <dbReference type="EMBL" id="MEL0553889.1"/>
    </source>
</evidence>
<comment type="caution">
    <text evidence="3">The sequence shown here is derived from an EMBL/GenBank/DDBJ whole genome shotgun (WGS) entry which is preliminary data.</text>
</comment>
<evidence type="ECO:0000313" key="4">
    <source>
        <dbReference type="Proteomes" id="UP001312893"/>
    </source>
</evidence>
<feature type="domain" description="Apea-like HEPN" evidence="1">
    <location>
        <begin position="337"/>
        <end position="470"/>
    </location>
</feature>
<keyword evidence="4" id="KW-1185">Reference proteome</keyword>
<protein>
    <submittedName>
        <fullName evidence="3">HEPN domain-containing protein</fullName>
    </submittedName>
</protein>
<evidence type="ECO:0000259" key="1">
    <source>
        <dbReference type="Pfam" id="PF18739"/>
    </source>
</evidence>
<feature type="domain" description="ApeA N-terminal" evidence="2">
    <location>
        <begin position="15"/>
        <end position="147"/>
    </location>
</feature>
<sequence length="504" mass="57118">MTTYENYNGIFLTTNSQFSGILKIAGEDSILRLVGKTFWECPETECLDIHGMLNDGKKVSLLDCVLHGNTQHRFDENSQFESIFFPHFIIVGEEYLRSDEPVIKAVRYHFENVNCLIGGHETFQSLHPDVDEIRQILNSEYKREEKIATKYGWKKRPFKPQIGEHPHLLYFSGLWEIIASESKLGKVSLTNRTSHSPGSAAGIGIKNEVTANIEFTEPKTLDLAVYALKSLHGLFELSLGYRQRFCWIELELTHRSKDTVNDIPQTAQLYWSLCNNRVDGESKPLRNDVLISPERHPEEFAKVVSGWMNSVDELGDPRTRFGTAFYGSYSIDRIVGAANMFDLLPATHVPKTLEADVALKQAVKQCREIFLGLPDSPSRQSILSALGRVGQASLRDKVYYRAKKVAEAAEGKFPELKLPCNHAVLARNHYVHGSKGAFDYQKHFGEFAFIIDTLEFVFAASDLLDLGWDLKKWMDNGTSMTHPFGAYFVNYSHNIRNLKALVGK</sequence>
<proteinExistence type="predicted"/>
<accession>A0ABU9FEH9</accession>
<dbReference type="RefSeq" id="WP_064165959.1">
    <property type="nucleotide sequence ID" value="NZ_JARXNK020000105.1"/>
</dbReference>
<name>A0ABU9FEH9_9ENTR</name>
<dbReference type="InterPro" id="IPR041229">
    <property type="entry name" value="HEPN_Apea"/>
</dbReference>
<evidence type="ECO:0000259" key="2">
    <source>
        <dbReference type="Pfam" id="PF18862"/>
    </source>
</evidence>
<dbReference type="Pfam" id="PF18739">
    <property type="entry name" value="HEPN_Apea"/>
    <property type="match status" value="1"/>
</dbReference>
<dbReference type="InterPro" id="IPR041223">
    <property type="entry name" value="ApeA_NTD"/>
</dbReference>
<dbReference type="EMBL" id="JARXNK020000105">
    <property type="protein sequence ID" value="MEL0553889.1"/>
    <property type="molecule type" value="Genomic_DNA"/>
</dbReference>
<dbReference type="Proteomes" id="UP001312893">
    <property type="component" value="Unassembled WGS sequence"/>
</dbReference>
<reference evidence="3 4" key="1">
    <citation type="submission" date="2024-04" db="EMBL/GenBank/DDBJ databases">
        <title>Two novel Raoultella species associated with bleeding cankers of broadleaf hosts, Raoultella scottia sp. nov. and Raoultella lignicola sp. nov.</title>
        <authorList>
            <person name="Brady C.L."/>
        </authorList>
    </citation>
    <scope>NUCLEOTIDE SEQUENCE [LARGE SCALE GENOMIC DNA]</scope>
    <source>
        <strain evidence="3 4">TW_WC1a.1</strain>
    </source>
</reference>
<gene>
    <name evidence="3" type="ORF">QFI96_019555</name>
</gene>
<organism evidence="3 4">
    <name type="scientific">Raoultella lignicola</name>
    <dbReference type="NCBI Taxonomy" id="3040939"/>
    <lineage>
        <taxon>Bacteria</taxon>
        <taxon>Pseudomonadati</taxon>
        <taxon>Pseudomonadota</taxon>
        <taxon>Gammaproteobacteria</taxon>
        <taxon>Enterobacterales</taxon>
        <taxon>Enterobacteriaceae</taxon>
        <taxon>Klebsiella/Raoultella group</taxon>
        <taxon>Raoultella</taxon>
    </lineage>
</organism>